<evidence type="ECO:0000313" key="4">
    <source>
        <dbReference type="Proteomes" id="UP000237822"/>
    </source>
</evidence>
<dbReference type="Proteomes" id="UP000237822">
    <property type="component" value="Unassembled WGS sequence"/>
</dbReference>
<keyword evidence="4" id="KW-1185">Reference proteome</keyword>
<dbReference type="RefSeq" id="WP_106297382.1">
    <property type="nucleotide sequence ID" value="NZ_PVTI01000010.1"/>
</dbReference>
<keyword evidence="2" id="KW-0812">Transmembrane</keyword>
<keyword evidence="2" id="KW-1133">Transmembrane helix</keyword>
<reference evidence="3 4" key="1">
    <citation type="submission" date="2018-03" db="EMBL/GenBank/DDBJ databases">
        <title>Genomic Encyclopedia of Archaeal and Bacterial Type Strains, Phase II (KMG-II): from individual species to whole genera.</title>
        <authorList>
            <person name="Goeker M."/>
        </authorList>
    </citation>
    <scope>NUCLEOTIDE SEQUENCE [LARGE SCALE GENOMIC DNA]</scope>
    <source>
        <strain evidence="3 4">ATCC BAA-1496</strain>
    </source>
</reference>
<gene>
    <name evidence="3" type="ORF">BCF74_11074</name>
</gene>
<organism evidence="3 4">
    <name type="scientific">Knoellia remsis</name>
    <dbReference type="NCBI Taxonomy" id="407159"/>
    <lineage>
        <taxon>Bacteria</taxon>
        <taxon>Bacillati</taxon>
        <taxon>Actinomycetota</taxon>
        <taxon>Actinomycetes</taxon>
        <taxon>Micrococcales</taxon>
        <taxon>Intrasporangiaceae</taxon>
        <taxon>Knoellia</taxon>
    </lineage>
</organism>
<feature type="compositionally biased region" description="Basic and acidic residues" evidence="1">
    <location>
        <begin position="65"/>
        <end position="76"/>
    </location>
</feature>
<feature type="transmembrane region" description="Helical" evidence="2">
    <location>
        <begin position="7"/>
        <end position="26"/>
    </location>
</feature>
<name>A0A2T0UNB6_9MICO</name>
<keyword evidence="2" id="KW-0472">Membrane</keyword>
<dbReference type="InterPro" id="IPR025323">
    <property type="entry name" value="DUF4229"/>
</dbReference>
<evidence type="ECO:0000313" key="3">
    <source>
        <dbReference type="EMBL" id="PRY59337.1"/>
    </source>
</evidence>
<evidence type="ECO:0000256" key="1">
    <source>
        <dbReference type="SAM" id="MobiDB-lite"/>
    </source>
</evidence>
<dbReference type="OrthoDB" id="4870160at2"/>
<dbReference type="AlphaFoldDB" id="A0A2T0UNB6"/>
<feature type="region of interest" description="Disordered" evidence="1">
    <location>
        <begin position="65"/>
        <end position="102"/>
    </location>
</feature>
<comment type="caution">
    <text evidence="3">The sequence shown here is derived from an EMBL/GenBank/DDBJ whole genome shotgun (WGS) entry which is preliminary data.</text>
</comment>
<dbReference type="Pfam" id="PF14012">
    <property type="entry name" value="DUF4229"/>
    <property type="match status" value="1"/>
</dbReference>
<feature type="transmembrane region" description="Helical" evidence="2">
    <location>
        <begin position="32"/>
        <end position="51"/>
    </location>
</feature>
<accession>A0A2T0UNB6</accession>
<dbReference type="EMBL" id="PVTI01000010">
    <property type="protein sequence ID" value="PRY59337.1"/>
    <property type="molecule type" value="Genomic_DNA"/>
</dbReference>
<protein>
    <submittedName>
        <fullName evidence="3">Uncharacterized protein DUF4229</fullName>
    </submittedName>
</protein>
<proteinExistence type="predicted"/>
<evidence type="ECO:0000256" key="2">
    <source>
        <dbReference type="SAM" id="Phobius"/>
    </source>
</evidence>
<sequence length="102" mass="11514">MAMVRYFILRTLIFIGCLAATWLLGLRDREEQLLAVVIAAVASMIISAFVLRPFRQQASADIARRVEQRGEKRRDEVSDEDIEDAETARRPGQSAGSDSDFR</sequence>